<evidence type="ECO:0000313" key="3">
    <source>
        <dbReference type="EMBL" id="KYH33969.1"/>
    </source>
</evidence>
<dbReference type="EC" id="2.7.9.2" evidence="3"/>
<evidence type="ECO:0000259" key="1">
    <source>
        <dbReference type="Pfam" id="PF00391"/>
    </source>
</evidence>
<sequence length="675" mass="77443">MGKKIFKLGFCSFDNKDQIGTKAYNISKMLENHVNVPEGIVVNKEQFQQQLLECLGEKGVRKLEACLLNRLDLAFYFGEIKKSILNSHLNSELLKEIKEELSQEKYREKSFAVRSSALCEDNEAESMAGIFESFMPIDLDNLEMSILKCWASAFSEKTLLGARNNKLRLKELSMGVIIQEYVHADYSGIAFSNNPVLGDKSVLIEVVNGSGHNIATKGQIIERLELRDEKNIKSGYLCEEVVQEIYNFAKHQEKICGAPQDIEWCVKDNKIYFVQTRNITSGLNKKAHEKLIFCDVRSIPEEFEFGDALIFHEKYLRKKKILKDFCAENQIDTTHWSWLRFNGESIEAYDFEKFNNYFRTPYVMIDVNRNMQGVNIPTEQLKNWLLEHAFNEYKSVMIRESVPTDMAVISSIIGDNRMLIEFTLGAMKGIMSGAVNTSKYVVDFEGNIIEEYLEYQEKLYSINKKLFTIDLIENNKEGVTRLSKNYLPQIVKATLKLWEKYPTVCVEWWIWNGSCFLVDMSKANFVKGEYNNIQVASPVRHGSIEGHAVLASSLPLENIEYLSHGFSVSVSEVEDDFNQVKEIDETMNMLNELKEKYGNLILVADRPYLVYSSFFHKLSGFVFKNGSILCHLSILCREKGCPAIIGLDETYNMIKTGDKLILSNTQINIIRGEKI</sequence>
<keyword evidence="3" id="KW-0808">Transferase</keyword>
<comment type="caution">
    <text evidence="3">The sequence shown here is derived from an EMBL/GenBank/DDBJ whole genome shotgun (WGS) entry which is preliminary data.</text>
</comment>
<dbReference type="Pfam" id="PF00391">
    <property type="entry name" value="PEP-utilizers"/>
    <property type="match status" value="1"/>
</dbReference>
<dbReference type="Gene3D" id="3.30.1490.20">
    <property type="entry name" value="ATP-grasp fold, A domain"/>
    <property type="match status" value="1"/>
</dbReference>
<gene>
    <name evidence="3" type="primary">ppsA</name>
    <name evidence="3" type="ORF">CLTEP_21060</name>
</gene>
<dbReference type="PANTHER" id="PTHR43615:SF1">
    <property type="entry name" value="PPDK_N DOMAIN-CONTAINING PROTEIN"/>
    <property type="match status" value="1"/>
</dbReference>
<dbReference type="PATRIC" id="fig|1121338.3.peg.2200"/>
<protein>
    <submittedName>
        <fullName evidence="3">Phosphoenolpyruvate synthase</fullName>
        <ecNumber evidence="3">2.7.9.2</ecNumber>
    </submittedName>
</protein>
<proteinExistence type="predicted"/>
<feature type="domain" description="Pyruvate phosphate dikinase AMP/ATP-binding" evidence="2">
    <location>
        <begin position="17"/>
        <end position="214"/>
    </location>
</feature>
<organism evidence="3 4">
    <name type="scientific">Clostridium tepidiprofundi DSM 19306</name>
    <dbReference type="NCBI Taxonomy" id="1121338"/>
    <lineage>
        <taxon>Bacteria</taxon>
        <taxon>Bacillati</taxon>
        <taxon>Bacillota</taxon>
        <taxon>Clostridia</taxon>
        <taxon>Eubacteriales</taxon>
        <taxon>Clostridiaceae</taxon>
        <taxon>Clostridium</taxon>
    </lineage>
</organism>
<dbReference type="OrthoDB" id="9765468at2"/>
<dbReference type="RefSeq" id="WP_066826500.1">
    <property type="nucleotide sequence ID" value="NZ_LTBA01000031.1"/>
</dbReference>
<dbReference type="InterPro" id="IPR051549">
    <property type="entry name" value="PEP_Utilizing_Enz"/>
</dbReference>
<dbReference type="PANTHER" id="PTHR43615">
    <property type="entry name" value="PHOSPHOENOLPYRUVATE SYNTHASE-RELATED"/>
    <property type="match status" value="1"/>
</dbReference>
<keyword evidence="3" id="KW-0670">Pyruvate</keyword>
<dbReference type="EMBL" id="LTBA01000031">
    <property type="protein sequence ID" value="KYH33969.1"/>
    <property type="molecule type" value="Genomic_DNA"/>
</dbReference>
<dbReference type="SUPFAM" id="SSF52009">
    <property type="entry name" value="Phosphohistidine domain"/>
    <property type="match status" value="1"/>
</dbReference>
<dbReference type="InterPro" id="IPR002192">
    <property type="entry name" value="PPDK_AMP/ATP-bd"/>
</dbReference>
<dbReference type="AlphaFoldDB" id="A0A151B213"/>
<feature type="domain" description="PEP-utilising enzyme mobile" evidence="1">
    <location>
        <begin position="601"/>
        <end position="662"/>
    </location>
</feature>
<name>A0A151B213_9CLOT</name>
<dbReference type="GO" id="GO:0008986">
    <property type="term" value="F:pyruvate, water dikinase activity"/>
    <property type="evidence" value="ECO:0007669"/>
    <property type="project" value="UniProtKB-EC"/>
</dbReference>
<dbReference type="Pfam" id="PF01326">
    <property type="entry name" value="PPDK_N"/>
    <property type="match status" value="2"/>
</dbReference>
<reference evidence="3 4" key="1">
    <citation type="submission" date="2016-02" db="EMBL/GenBank/DDBJ databases">
        <title>Genome sequence of Clostridium tepidiprofundi DSM 19306.</title>
        <authorList>
            <person name="Poehlein A."/>
            <person name="Daniel R."/>
        </authorList>
    </citation>
    <scope>NUCLEOTIDE SEQUENCE [LARGE SCALE GENOMIC DNA]</scope>
    <source>
        <strain evidence="3 4">DSM 19306</strain>
    </source>
</reference>
<dbReference type="InterPro" id="IPR036637">
    <property type="entry name" value="Phosphohistidine_dom_sf"/>
</dbReference>
<dbReference type="Gene3D" id="3.30.470.20">
    <property type="entry name" value="ATP-grasp fold, B domain"/>
    <property type="match status" value="1"/>
</dbReference>
<evidence type="ECO:0000313" key="4">
    <source>
        <dbReference type="Proteomes" id="UP000075531"/>
    </source>
</evidence>
<accession>A0A151B213</accession>
<dbReference type="SUPFAM" id="SSF56059">
    <property type="entry name" value="Glutathione synthetase ATP-binding domain-like"/>
    <property type="match status" value="1"/>
</dbReference>
<keyword evidence="4" id="KW-1185">Reference proteome</keyword>
<dbReference type="InterPro" id="IPR013815">
    <property type="entry name" value="ATP_grasp_subdomain_1"/>
</dbReference>
<feature type="domain" description="Pyruvate phosphate dikinase AMP/ATP-binding" evidence="2">
    <location>
        <begin position="233"/>
        <end position="288"/>
    </location>
</feature>
<dbReference type="GO" id="GO:0005524">
    <property type="term" value="F:ATP binding"/>
    <property type="evidence" value="ECO:0007669"/>
    <property type="project" value="InterPro"/>
</dbReference>
<dbReference type="STRING" id="1121338.CLTEP_21060"/>
<evidence type="ECO:0000259" key="2">
    <source>
        <dbReference type="Pfam" id="PF01326"/>
    </source>
</evidence>
<dbReference type="Proteomes" id="UP000075531">
    <property type="component" value="Unassembled WGS sequence"/>
</dbReference>
<dbReference type="Gene3D" id="3.50.30.10">
    <property type="entry name" value="Phosphohistidine domain"/>
    <property type="match status" value="1"/>
</dbReference>
<dbReference type="InterPro" id="IPR008279">
    <property type="entry name" value="PEP-util_enz_mobile_dom"/>
</dbReference>